<dbReference type="InterPro" id="IPR050445">
    <property type="entry name" value="Bact_polysacc_biosynth/exp"/>
</dbReference>
<gene>
    <name evidence="9" type="ORF">N8I74_14335</name>
</gene>
<evidence type="ECO:0000256" key="1">
    <source>
        <dbReference type="ARBA" id="ARBA00004651"/>
    </source>
</evidence>
<evidence type="ECO:0000259" key="8">
    <source>
        <dbReference type="Pfam" id="PF13807"/>
    </source>
</evidence>
<organism evidence="9 10">
    <name type="scientific">Chitiniphilus purpureus</name>
    <dbReference type="NCBI Taxonomy" id="2981137"/>
    <lineage>
        <taxon>Bacteria</taxon>
        <taxon>Pseudomonadati</taxon>
        <taxon>Pseudomonadota</taxon>
        <taxon>Betaproteobacteria</taxon>
        <taxon>Neisseriales</taxon>
        <taxon>Chitinibacteraceae</taxon>
        <taxon>Chitiniphilus</taxon>
    </lineage>
</organism>
<proteinExistence type="predicted"/>
<dbReference type="PANTHER" id="PTHR32309">
    <property type="entry name" value="TYROSINE-PROTEIN KINASE"/>
    <property type="match status" value="1"/>
</dbReference>
<dbReference type="RefSeq" id="WP_263123786.1">
    <property type="nucleotide sequence ID" value="NZ_CP106753.1"/>
</dbReference>
<feature type="transmembrane region" description="Helical" evidence="6">
    <location>
        <begin position="355"/>
        <end position="375"/>
    </location>
</feature>
<sequence>MTTDPTAMDEKQVQAKAMSTEVSVFAVCSTLWPYRRVIAGVGALAAVVAIIYALLQPNVYSAKTTIMPPQQQQSAAAAILAQLGGLAAGASIGLKNPNDLYVSVLKSRRVMGKIAKQFGLQARYKTETRDETLRRLELVTDIASGKDGLITIQVTDKDAKQAAAIANAYVSGLREVTGFLAVSSAAQRRLFYEQQLKATKNRLASAEVALTNIQAKTGILELEAQGRATLEAVAALRAEIASREVKLSMMRQAFTNENPELQRELASVAELRGQLAQLLGRYPDHDMAILPRSAVPKAGLEYIRALREVKYNELLLETLAKQFEIARLDEANEGVLVQVIDTALPPEKKSGPRRALIVIFSTILAVVLACGFILGRASWLEYNQLRKA</sequence>
<evidence type="ECO:0000313" key="10">
    <source>
        <dbReference type="Proteomes" id="UP001061302"/>
    </source>
</evidence>
<keyword evidence="4 6" id="KW-1133">Transmembrane helix</keyword>
<keyword evidence="10" id="KW-1185">Reference proteome</keyword>
<name>A0ABY6DLY0_9NEIS</name>
<reference evidence="9" key="1">
    <citation type="submission" date="2022-10" db="EMBL/GenBank/DDBJ databases">
        <title>Chitiniphilus purpureus sp. nov., a novel chitin-degrading bacterium isolated from crawfish pond sediment.</title>
        <authorList>
            <person name="Li K."/>
        </authorList>
    </citation>
    <scope>NUCLEOTIDE SEQUENCE</scope>
    <source>
        <strain evidence="9">CD1</strain>
    </source>
</reference>
<feature type="domain" description="Tyrosine-protein kinase G-rich" evidence="8">
    <location>
        <begin position="301"/>
        <end position="377"/>
    </location>
</feature>
<dbReference type="InterPro" id="IPR032807">
    <property type="entry name" value="GNVR"/>
</dbReference>
<feature type="transmembrane region" description="Helical" evidence="6">
    <location>
        <begin position="37"/>
        <end position="55"/>
    </location>
</feature>
<dbReference type="PANTHER" id="PTHR32309:SF13">
    <property type="entry name" value="FERRIC ENTEROBACTIN TRANSPORT PROTEIN FEPE"/>
    <property type="match status" value="1"/>
</dbReference>
<keyword evidence="5 6" id="KW-0472">Membrane</keyword>
<dbReference type="EMBL" id="CP106753">
    <property type="protein sequence ID" value="UXY14486.1"/>
    <property type="molecule type" value="Genomic_DNA"/>
</dbReference>
<dbReference type="Pfam" id="PF13807">
    <property type="entry name" value="GNVR"/>
    <property type="match status" value="1"/>
</dbReference>
<feature type="domain" description="Polysaccharide chain length determinant N-terminal" evidence="7">
    <location>
        <begin position="21"/>
        <end position="117"/>
    </location>
</feature>
<evidence type="ECO:0000256" key="5">
    <source>
        <dbReference type="ARBA" id="ARBA00023136"/>
    </source>
</evidence>
<dbReference type="InterPro" id="IPR003856">
    <property type="entry name" value="LPS_length_determ_N"/>
</dbReference>
<keyword evidence="3 6" id="KW-0812">Transmembrane</keyword>
<evidence type="ECO:0000256" key="6">
    <source>
        <dbReference type="SAM" id="Phobius"/>
    </source>
</evidence>
<feature type="transmembrane region" description="Helical" evidence="6">
    <location>
        <begin position="75"/>
        <end position="94"/>
    </location>
</feature>
<evidence type="ECO:0000259" key="7">
    <source>
        <dbReference type="Pfam" id="PF02706"/>
    </source>
</evidence>
<evidence type="ECO:0000313" key="9">
    <source>
        <dbReference type="EMBL" id="UXY14486.1"/>
    </source>
</evidence>
<keyword evidence="2" id="KW-1003">Cell membrane</keyword>
<evidence type="ECO:0000256" key="4">
    <source>
        <dbReference type="ARBA" id="ARBA00022989"/>
    </source>
</evidence>
<evidence type="ECO:0000256" key="3">
    <source>
        <dbReference type="ARBA" id="ARBA00022692"/>
    </source>
</evidence>
<dbReference type="Pfam" id="PF02706">
    <property type="entry name" value="Wzz"/>
    <property type="match status" value="1"/>
</dbReference>
<dbReference type="Proteomes" id="UP001061302">
    <property type="component" value="Chromosome"/>
</dbReference>
<protein>
    <submittedName>
        <fullName evidence="9">Wzz/FepE/Etk N-terminal domain-containing protein</fullName>
    </submittedName>
</protein>
<comment type="subcellular location">
    <subcellularLocation>
        <location evidence="1">Cell membrane</location>
        <topology evidence="1">Multi-pass membrane protein</topology>
    </subcellularLocation>
</comment>
<accession>A0ABY6DLY0</accession>
<evidence type="ECO:0000256" key="2">
    <source>
        <dbReference type="ARBA" id="ARBA00022475"/>
    </source>
</evidence>